<dbReference type="Pfam" id="PF00589">
    <property type="entry name" value="Phage_integrase"/>
    <property type="match status" value="2"/>
</dbReference>
<gene>
    <name evidence="5" type="primary">xerC_2</name>
    <name evidence="5" type="ORF">ERS137966_04042</name>
</gene>
<keyword evidence="3" id="KW-0233">DNA recombination</keyword>
<proteinExistence type="predicted"/>
<dbReference type="SUPFAM" id="SSF56349">
    <property type="entry name" value="DNA breaking-rejoining enzymes"/>
    <property type="match status" value="1"/>
</dbReference>
<evidence type="ECO:0000313" key="6">
    <source>
        <dbReference type="Proteomes" id="UP000038647"/>
    </source>
</evidence>
<dbReference type="Gene3D" id="1.10.150.130">
    <property type="match status" value="1"/>
</dbReference>
<name>A0ABM9T256_YERAL</name>
<dbReference type="InterPro" id="IPR050090">
    <property type="entry name" value="Tyrosine_recombinase_XerCD"/>
</dbReference>
<evidence type="ECO:0000256" key="1">
    <source>
        <dbReference type="ARBA" id="ARBA00022908"/>
    </source>
</evidence>
<evidence type="ECO:0000259" key="4">
    <source>
        <dbReference type="PROSITE" id="PS51898"/>
    </source>
</evidence>
<dbReference type="InterPro" id="IPR013762">
    <property type="entry name" value="Integrase-like_cat_sf"/>
</dbReference>
<accession>A0ABM9T256</accession>
<dbReference type="Gene3D" id="1.10.443.10">
    <property type="entry name" value="Intergrase catalytic core"/>
    <property type="match status" value="1"/>
</dbReference>
<dbReference type="PANTHER" id="PTHR30349">
    <property type="entry name" value="PHAGE INTEGRASE-RELATED"/>
    <property type="match status" value="1"/>
</dbReference>
<evidence type="ECO:0000313" key="5">
    <source>
        <dbReference type="EMBL" id="CNL74504.1"/>
    </source>
</evidence>
<sequence>MAIKKLDDGRFEVDIRPCGREGRRIRRRFDRKTEAVAFERYVMVNANKKEWSDKRLDRRLLSDLVETWWLYHGQNLKNGTIEKRHLMKTLTALGDKAVSQLTKRELMEHRSQRLADGISAATINRDLYRLSGMFSALIKIEEFSGQNPLHGLPPLAEKNPGMTFLDTEEINRLLAVLSGDERLIALLCLSTGGRWGEVSTLTAAQVVNNRVTFLETKNGKKRTIPISAELQKEVKTNASGKLFKVDYGKFCETLRMVKPDLPRGQATHVLRHTFASHFMMNGGNIIALQQILGHANIQQTMAYAHLSPDYLQNAVILNPLKGGLAAWSVHKVSTLDKI</sequence>
<evidence type="ECO:0000256" key="3">
    <source>
        <dbReference type="ARBA" id="ARBA00023172"/>
    </source>
</evidence>
<organism evidence="5 6">
    <name type="scientific">Yersinia aldovae</name>
    <dbReference type="NCBI Taxonomy" id="29483"/>
    <lineage>
        <taxon>Bacteria</taxon>
        <taxon>Pseudomonadati</taxon>
        <taxon>Pseudomonadota</taxon>
        <taxon>Gammaproteobacteria</taxon>
        <taxon>Enterobacterales</taxon>
        <taxon>Yersiniaceae</taxon>
        <taxon>Yersinia</taxon>
    </lineage>
</organism>
<dbReference type="EMBL" id="CQEH01000030">
    <property type="protein sequence ID" value="CNL74504.1"/>
    <property type="molecule type" value="Genomic_DNA"/>
</dbReference>
<dbReference type="Pfam" id="PF24624">
    <property type="entry name" value="Int_N"/>
    <property type="match status" value="1"/>
</dbReference>
<dbReference type="RefSeq" id="WP_197083180.1">
    <property type="nucleotide sequence ID" value="NZ_CQEH01000030.1"/>
</dbReference>
<comment type="caution">
    <text evidence="5">The sequence shown here is derived from an EMBL/GenBank/DDBJ whole genome shotgun (WGS) entry which is preliminary data.</text>
</comment>
<keyword evidence="1" id="KW-0229">DNA integration</keyword>
<keyword evidence="2" id="KW-0238">DNA-binding</keyword>
<dbReference type="InterPro" id="IPR002104">
    <property type="entry name" value="Integrase_catalytic"/>
</dbReference>
<protein>
    <submittedName>
        <fullName evidence="5">Integrase</fullName>
    </submittedName>
</protein>
<reference evidence="5 6" key="1">
    <citation type="submission" date="2015-03" db="EMBL/GenBank/DDBJ databases">
        <authorList>
            <consortium name="Pathogen Informatics"/>
            <person name="Murphy D."/>
        </authorList>
    </citation>
    <scope>NUCLEOTIDE SEQUENCE [LARGE SCALE GENOMIC DNA]</scope>
    <source>
        <strain evidence="5 6">IP08791</strain>
    </source>
</reference>
<dbReference type="PANTHER" id="PTHR30349:SF93">
    <property type="entry name" value="FELS-2 PROPHAGE PROTEIN"/>
    <property type="match status" value="1"/>
</dbReference>
<dbReference type="Proteomes" id="UP000038647">
    <property type="component" value="Unassembled WGS sequence"/>
</dbReference>
<dbReference type="InterPro" id="IPR010998">
    <property type="entry name" value="Integrase_recombinase_N"/>
</dbReference>
<dbReference type="CDD" id="cd00796">
    <property type="entry name" value="INT_Rci_Hp1_C"/>
    <property type="match status" value="1"/>
</dbReference>
<feature type="domain" description="Tyr recombinase" evidence="4">
    <location>
        <begin position="160"/>
        <end position="316"/>
    </location>
</feature>
<evidence type="ECO:0000256" key="2">
    <source>
        <dbReference type="ARBA" id="ARBA00023125"/>
    </source>
</evidence>
<dbReference type="PROSITE" id="PS51898">
    <property type="entry name" value="TYR_RECOMBINASE"/>
    <property type="match status" value="1"/>
</dbReference>
<dbReference type="InterPro" id="IPR011010">
    <property type="entry name" value="DNA_brk_join_enz"/>
</dbReference>
<keyword evidence="6" id="KW-1185">Reference proteome</keyword>
<dbReference type="InterPro" id="IPR057084">
    <property type="entry name" value="Int_N"/>
</dbReference>